<protein>
    <submittedName>
        <fullName evidence="3">Uncharacterized protein</fullName>
    </submittedName>
</protein>
<feature type="chain" id="PRO_5036709879" evidence="2">
    <location>
        <begin position="28"/>
        <end position="684"/>
    </location>
</feature>
<sequence length="684" mass="78026">MKWLYFSFVSVFCTGILLSYADEKAKAAVNSKDLFTFDLSKLKQSKLYKLQHNLNFSTTTSVLEPFEGKRLTKLVDGHENVASFYNDQLVTKVVFSPSVNPTLLSVTYIKNNELYTSRFRKLFGWNEITVDDYNYLMFELSRTQVEVTMDLQNLDQEKFTVRREKYSKYELFNVTLSKAFNVTRVMNGSQLVWASTNAEKLNSAFVSAESTPGMLCLSVSVGNMMRLRTYTNFSGVFNEVNMSEFRYVLSSFMSKTSEDSESDSAKAKDKPLGKTLDLTDLDVSQVEMTYGVLDRMSFVNIYPLNAAKTTEDKVQNIVNRVLVDGYELWASKNSSRCLNVAYTVENEPRLYNILVSEESEGKTKDRFLYFMRQNGTFYSLPEVEYEKKVAELALKGRTVVDRPVGAASGEVFDLEVLTKKLGKEDRRTLKFTPAYGTRVSSVVSGNSLIWVSSKYERLDHLYFFKTGNKTLLQLVVADAYNNPSTKFFMHEEPSEDKRDDKTHTKDEAKSESNAVRTKPGEPSPKTAPTSVLRAEKWMWVSSPLFYSNVAHVQLVKNYVSVDVEGKVNRGVLYHKKGSVGKVYVRTYTTYPSNSVTSVFENDKCVWTASEKEEALSLSVYEPKAADPKYQLKGGLDQPLEGELKKLAELYVKVGDRVNRVFLASNGEKWEKVKEKEFKFMYNKL</sequence>
<gene>
    <name evidence="3" type="ORF">MACJ_001637</name>
</gene>
<accession>A0A976MB67</accession>
<evidence type="ECO:0000256" key="2">
    <source>
        <dbReference type="SAM" id="SignalP"/>
    </source>
</evidence>
<feature type="region of interest" description="Disordered" evidence="1">
    <location>
        <begin position="487"/>
        <end position="529"/>
    </location>
</feature>
<dbReference type="EMBL" id="CP056068">
    <property type="protein sequence ID" value="UKJ90703.1"/>
    <property type="molecule type" value="Genomic_DNA"/>
</dbReference>
<evidence type="ECO:0000313" key="4">
    <source>
        <dbReference type="Proteomes" id="UP000244803"/>
    </source>
</evidence>
<dbReference type="AlphaFoldDB" id="A0A976MB67"/>
<keyword evidence="2" id="KW-0732">Signal</keyword>
<evidence type="ECO:0000256" key="1">
    <source>
        <dbReference type="SAM" id="MobiDB-lite"/>
    </source>
</evidence>
<reference evidence="3" key="1">
    <citation type="submission" date="2022-07" db="EMBL/GenBank/DDBJ databases">
        <title>Evaluation of T. orientalis genome assembly methods using nanopore sequencing and analysis of variation between genomes.</title>
        <authorList>
            <person name="Yam J."/>
            <person name="Micallef M.L."/>
            <person name="Liu M."/>
            <person name="Djordjevic S.P."/>
            <person name="Bogema D.R."/>
            <person name="Jenkins C."/>
        </authorList>
    </citation>
    <scope>NUCLEOTIDE SEQUENCE</scope>
    <source>
        <strain evidence="3">Fish Creek</strain>
    </source>
</reference>
<proteinExistence type="predicted"/>
<feature type="signal peptide" evidence="2">
    <location>
        <begin position="1"/>
        <end position="27"/>
    </location>
</feature>
<dbReference type="Proteomes" id="UP000244803">
    <property type="component" value="Chromosome 2"/>
</dbReference>
<evidence type="ECO:0000313" key="3">
    <source>
        <dbReference type="EMBL" id="UKJ90703.1"/>
    </source>
</evidence>
<dbReference type="OrthoDB" id="10332809at2759"/>
<name>A0A976MB67_THEOR</name>
<feature type="compositionally biased region" description="Basic and acidic residues" evidence="1">
    <location>
        <begin position="488"/>
        <end position="510"/>
    </location>
</feature>
<organism evidence="3 4">
    <name type="scientific">Theileria orientalis</name>
    <dbReference type="NCBI Taxonomy" id="68886"/>
    <lineage>
        <taxon>Eukaryota</taxon>
        <taxon>Sar</taxon>
        <taxon>Alveolata</taxon>
        <taxon>Apicomplexa</taxon>
        <taxon>Aconoidasida</taxon>
        <taxon>Piroplasmida</taxon>
        <taxon>Theileriidae</taxon>
        <taxon>Theileria</taxon>
    </lineage>
</organism>